<dbReference type="Pfam" id="PF00102">
    <property type="entry name" value="Y_phosphatase"/>
    <property type="match status" value="1"/>
</dbReference>
<dbReference type="AlphaFoldDB" id="A0A2G5UPA9"/>
<dbReference type="PANTHER" id="PTHR32525">
    <property type="entry name" value="PROTEIN-TYROSINE-PHOSPHATASE"/>
    <property type="match status" value="1"/>
</dbReference>
<evidence type="ECO:0000259" key="4">
    <source>
        <dbReference type="PROSITE" id="PS50055"/>
    </source>
</evidence>
<dbReference type="SUPFAM" id="SSF52799">
    <property type="entry name" value="(Phosphotyrosine protein) phosphatases II"/>
    <property type="match status" value="1"/>
</dbReference>
<evidence type="ECO:0000259" key="5">
    <source>
        <dbReference type="PROSITE" id="PS50056"/>
    </source>
</evidence>
<protein>
    <recommendedName>
        <fullName evidence="8">Tyrosine-protein phosphatase domain-containing protein</fullName>
    </recommendedName>
</protein>
<dbReference type="Proteomes" id="UP000230233">
    <property type="component" value="Chromosome III"/>
</dbReference>
<keyword evidence="3" id="KW-0732">Signal</keyword>
<evidence type="ECO:0008006" key="8">
    <source>
        <dbReference type="Google" id="ProtNLM"/>
    </source>
</evidence>
<evidence type="ECO:0000256" key="3">
    <source>
        <dbReference type="SAM" id="SignalP"/>
    </source>
</evidence>
<dbReference type="Gene3D" id="3.90.190.10">
    <property type="entry name" value="Protein tyrosine phosphatase superfamily"/>
    <property type="match status" value="1"/>
</dbReference>
<feature type="signal peptide" evidence="3">
    <location>
        <begin position="1"/>
        <end position="30"/>
    </location>
</feature>
<dbReference type="CDD" id="cd00047">
    <property type="entry name" value="PTPc"/>
    <property type="match status" value="1"/>
</dbReference>
<proteinExistence type="predicted"/>
<dbReference type="InterPro" id="IPR003595">
    <property type="entry name" value="Tyr_Pase_cat"/>
</dbReference>
<name>A0A2G5UPA9_9PELO</name>
<dbReference type="InterPro" id="IPR003125">
    <property type="entry name" value="WSN"/>
</dbReference>
<evidence type="ECO:0000256" key="1">
    <source>
        <dbReference type="SAM" id="MobiDB-lite"/>
    </source>
</evidence>
<feature type="chain" id="PRO_5013714183" description="Tyrosine-protein phosphatase domain-containing protein" evidence="3">
    <location>
        <begin position="31"/>
        <end position="1197"/>
    </location>
</feature>
<dbReference type="SMART" id="SM00404">
    <property type="entry name" value="PTPc_motif"/>
    <property type="match status" value="1"/>
</dbReference>
<dbReference type="InterPro" id="IPR000242">
    <property type="entry name" value="PTP_cat"/>
</dbReference>
<feature type="compositionally biased region" description="Basic and acidic residues" evidence="1">
    <location>
        <begin position="771"/>
        <end position="809"/>
    </location>
</feature>
<feature type="region of interest" description="Disordered" evidence="1">
    <location>
        <begin position="768"/>
        <end position="818"/>
    </location>
</feature>
<reference evidence="7" key="1">
    <citation type="submission" date="2017-10" db="EMBL/GenBank/DDBJ databases">
        <title>Rapid genome shrinkage in a self-fertile nematode reveals novel sperm competition proteins.</title>
        <authorList>
            <person name="Yin D."/>
            <person name="Schwarz E.M."/>
            <person name="Thomas C.G."/>
            <person name="Felde R.L."/>
            <person name="Korf I.F."/>
            <person name="Cutter A.D."/>
            <person name="Schartner C.M."/>
            <person name="Ralston E.J."/>
            <person name="Meyer B.J."/>
            <person name="Haag E.S."/>
        </authorList>
    </citation>
    <scope>NUCLEOTIDE SEQUENCE [LARGE SCALE GENOMIC DNA]</scope>
    <source>
        <strain evidence="7">JU1422</strain>
    </source>
</reference>
<evidence type="ECO:0000256" key="2">
    <source>
        <dbReference type="SAM" id="Phobius"/>
    </source>
</evidence>
<accession>A0A2G5UPA9</accession>
<organism evidence="6 7">
    <name type="scientific">Caenorhabditis nigoni</name>
    <dbReference type="NCBI Taxonomy" id="1611254"/>
    <lineage>
        <taxon>Eukaryota</taxon>
        <taxon>Metazoa</taxon>
        <taxon>Ecdysozoa</taxon>
        <taxon>Nematoda</taxon>
        <taxon>Chromadorea</taxon>
        <taxon>Rhabditida</taxon>
        <taxon>Rhabditina</taxon>
        <taxon>Rhabditomorpha</taxon>
        <taxon>Rhabditoidea</taxon>
        <taxon>Rhabditidae</taxon>
        <taxon>Peloderinae</taxon>
        <taxon>Caenorhabditis</taxon>
    </lineage>
</organism>
<dbReference type="PROSITE" id="PS50055">
    <property type="entry name" value="TYR_PHOSPHATASE_PTP"/>
    <property type="match status" value="1"/>
</dbReference>
<dbReference type="Pfam" id="PF02206">
    <property type="entry name" value="WSN"/>
    <property type="match status" value="1"/>
</dbReference>
<comment type="caution">
    <text evidence="6">The sequence shown here is derived from an EMBL/GenBank/DDBJ whole genome shotgun (WGS) entry which is preliminary data.</text>
</comment>
<evidence type="ECO:0000313" key="6">
    <source>
        <dbReference type="EMBL" id="PIC41397.1"/>
    </source>
</evidence>
<sequence length="1197" mass="137438">MRITVIKSVLKLLTIFSTLWLFGAQRFVNANDTFPEAVSKLSKFSRLINGIAFQQSLTNQYIDFDHLISKILNMGTATPSIIQEMRLGSLKELLEDIKKLPEEIKEDSRTTKMEDRLLQMRSIANTWEGLGKPSGEYGKALESMKMTLEASNFIIVQLKNNIPHLVNYRDTKHYDSVVAAVISVMAKGILDINHLEYLEVLKNSPLREFQNLLGPFFEFKTILETVQGFHLDFDEDQKALEGLMDHFEILNGISGQAKGEFRKIQKIRDVYLSNDEIIGKLFDELKNDQFLNESINGQSENLEKSMGNLKKFLEKAEDFWKTVKTEKPAALVEIFEMIRHFSDIKEFRLSQSSQDALTPETHPPQPPETQEFLQFLRNASELPKKLDEITDLMNILDGMKKDETMKRDLEVLQRVPSDGTPMDTTTEESFNRFFDKIKDIQGLSLKVSEIPKELDDLSGYLEKEEIYKKSSEFKSFMDSLTSNTKGVDLLIYRLREARKSQKIEDFGPVEKSLEALKPKLKDFLEKDQEISKESRTLAGLGSILEHSRIIGTALKVLENVLKEQKLDETKIQSLQSALGKTTVAPEDLENLKGVLEMNKKLENLYSNITSQKLEITSDISSFSVLFQLANPQIGVSFDLSAIRKLLEKLGSNAPEILEILKDLEYLDSLGLHFSQKELKDAEKSMESMIMFFASASRRFTLPTKQNPQKETNFPEFNIHDLDEEEEEGPAWVTSHPWLFTAILGCLLVILIGVLLNIRSCLRKPKKGAERRRKDVLGTKKEKQKLLEKENKKSEESKEKPKAPDVEKPALRVPEAPRASGKVKVASDKKKIEAAKPVVKVDLPLDVTQLDGAWIFPVITPEMFSTIILEIREKFDKHKNAKSTSAEKFLAWYYADLFLSKYSDASNSNRNIKDRQRINIPFSKKNRIELKNQKMFEDEWIHGNTITFSNHFQLALVQPPQSASGPDTPNTIGVFWLAVIEHRAQYVIQWTLFKEEKIKLSSFYYPLKPGTVAKFCNGKVWVKCVSVRWEHDYTLAIRKLEIKLPEYEIYTVEHYHYLEWNSKGMPQNIDTVLDICQEFMKNSVGTVFMHCNDGLGISGSVALFMDCVIKLNEKSPRFDPIDSLESIREYREVAVQTPLQFVTGVILFLQYLRNNVKNLNSSDLEQWFDAHISEPSKTMISENWKIEKIDQIKKEMKN</sequence>
<dbReference type="InterPro" id="IPR000387">
    <property type="entry name" value="Tyr_Pase_dom"/>
</dbReference>
<feature type="domain" description="Tyrosine-protein phosphatase" evidence="4">
    <location>
        <begin position="912"/>
        <end position="1150"/>
    </location>
</feature>
<keyword evidence="7" id="KW-1185">Reference proteome</keyword>
<evidence type="ECO:0000313" key="7">
    <source>
        <dbReference type="Proteomes" id="UP000230233"/>
    </source>
</evidence>
<gene>
    <name evidence="6" type="primary">Cnig_chr_III.g8831</name>
    <name evidence="6" type="ORF">B9Z55_008831</name>
</gene>
<dbReference type="GO" id="GO:0004725">
    <property type="term" value="F:protein tyrosine phosphatase activity"/>
    <property type="evidence" value="ECO:0007669"/>
    <property type="project" value="InterPro"/>
</dbReference>
<dbReference type="SMART" id="SM00194">
    <property type="entry name" value="PTPc"/>
    <property type="match status" value="1"/>
</dbReference>
<feature type="transmembrane region" description="Helical" evidence="2">
    <location>
        <begin position="737"/>
        <end position="757"/>
    </location>
</feature>
<dbReference type="InterPro" id="IPR029021">
    <property type="entry name" value="Prot-tyrosine_phosphatase-like"/>
</dbReference>
<dbReference type="STRING" id="1611254.A0A2G5UPA9"/>
<keyword evidence="2" id="KW-0812">Transmembrane</keyword>
<dbReference type="SMART" id="SM00453">
    <property type="entry name" value="WSN"/>
    <property type="match status" value="1"/>
</dbReference>
<feature type="domain" description="Tyrosine specific protein phosphatases" evidence="5">
    <location>
        <begin position="1069"/>
        <end position="1141"/>
    </location>
</feature>
<dbReference type="PANTHER" id="PTHR32525:SF0">
    <property type="entry name" value="DOMAIN OF UNKNOWN FUNCTION WSN DOMAIN-CONTAINING PROTEIN-RELATED"/>
    <property type="match status" value="1"/>
</dbReference>
<dbReference type="EMBL" id="PDUG01000003">
    <property type="protein sequence ID" value="PIC41397.1"/>
    <property type="molecule type" value="Genomic_DNA"/>
</dbReference>
<keyword evidence="2" id="KW-1133">Transmembrane helix</keyword>
<dbReference type="PROSITE" id="PS50056">
    <property type="entry name" value="TYR_PHOSPHATASE_2"/>
    <property type="match status" value="1"/>
</dbReference>
<keyword evidence="2" id="KW-0472">Membrane</keyword>